<proteinExistence type="predicted"/>
<dbReference type="SUPFAM" id="SSF49899">
    <property type="entry name" value="Concanavalin A-like lectins/glucanases"/>
    <property type="match status" value="1"/>
</dbReference>
<dbReference type="EMBL" id="MN738968">
    <property type="protein sequence ID" value="QHT33475.1"/>
    <property type="molecule type" value="Genomic_DNA"/>
</dbReference>
<reference evidence="3" key="1">
    <citation type="journal article" date="2020" name="Nature">
        <title>Giant virus diversity and host interactions through global metagenomics.</title>
        <authorList>
            <person name="Schulz F."/>
            <person name="Roux S."/>
            <person name="Paez-Espino D."/>
            <person name="Jungbluth S."/>
            <person name="Walsh D.A."/>
            <person name="Denef V.J."/>
            <person name="McMahon K.D."/>
            <person name="Konstantinidis K.T."/>
            <person name="Eloe-Fadrosh E.A."/>
            <person name="Kyrpides N.C."/>
            <person name="Woyke T."/>
        </authorList>
    </citation>
    <scope>NUCLEOTIDE SEQUENCE</scope>
    <source>
        <strain evidence="3">GVMAG-M-3300009161-36</strain>
    </source>
</reference>
<dbReference type="AlphaFoldDB" id="A0A6C0F255"/>
<dbReference type="Pfam" id="PF13385">
    <property type="entry name" value="Laminin_G_3"/>
    <property type="match status" value="1"/>
</dbReference>
<dbReference type="Gene3D" id="2.60.120.200">
    <property type="match status" value="1"/>
</dbReference>
<keyword evidence="2" id="KW-1133">Transmembrane helix</keyword>
<evidence type="ECO:0000313" key="3">
    <source>
        <dbReference type="EMBL" id="QHT33475.1"/>
    </source>
</evidence>
<feature type="compositionally biased region" description="Pro residues" evidence="1">
    <location>
        <begin position="1"/>
        <end position="11"/>
    </location>
</feature>
<protein>
    <submittedName>
        <fullName evidence="3">Uncharacterized protein</fullName>
    </submittedName>
</protein>
<feature type="transmembrane region" description="Helical" evidence="2">
    <location>
        <begin position="55"/>
        <end position="80"/>
    </location>
</feature>
<organism evidence="3">
    <name type="scientific">viral metagenome</name>
    <dbReference type="NCBI Taxonomy" id="1070528"/>
    <lineage>
        <taxon>unclassified sequences</taxon>
        <taxon>metagenomes</taxon>
        <taxon>organismal metagenomes</taxon>
    </lineage>
</organism>
<keyword evidence="2" id="KW-0472">Membrane</keyword>
<keyword evidence="2" id="KW-0812">Transmembrane</keyword>
<evidence type="ECO:0000256" key="2">
    <source>
        <dbReference type="SAM" id="Phobius"/>
    </source>
</evidence>
<sequence>MAESSPPPPQPKIEAPILDAAPTQSATSGFKDFSSSSMVEGSKDFLESNSWVAKIAFLLMVVIGFAILFRLMVAFLGWLFSPSGKVILVNGYINGSDSSTISQDPNIKKSITVIRSNNEKDGIEFTWSTWLFLNGFTNDQSYHHVFNKGSKEMGSNGIVSTNNAPGLYVNPTYDGITVIMNTFDANDNKIVIKDLPIAKWMNVVIRVQNNNCDVYVNGRLTKRHIMKNIVKQNYDDVNVCLNGGFSGYLSNLTYYNNAISIAEIQDILTSGPNMKSVSKNLDDSFNRPRYLADRWYFDQNAVPS</sequence>
<name>A0A6C0F255_9ZZZZ</name>
<accession>A0A6C0F255</accession>
<dbReference type="InterPro" id="IPR013320">
    <property type="entry name" value="ConA-like_dom_sf"/>
</dbReference>
<feature type="region of interest" description="Disordered" evidence="1">
    <location>
        <begin position="1"/>
        <end position="28"/>
    </location>
</feature>
<evidence type="ECO:0000256" key="1">
    <source>
        <dbReference type="SAM" id="MobiDB-lite"/>
    </source>
</evidence>